<dbReference type="Proteomes" id="UP000552097">
    <property type="component" value="Unassembled WGS sequence"/>
</dbReference>
<dbReference type="Pfam" id="PF13349">
    <property type="entry name" value="DUF4097"/>
    <property type="match status" value="1"/>
</dbReference>
<gene>
    <name evidence="2" type="ORF">F4560_006804</name>
</gene>
<dbReference type="EMBL" id="JACHMO010000001">
    <property type="protein sequence ID" value="MBB5807036.1"/>
    <property type="molecule type" value="Genomic_DNA"/>
</dbReference>
<proteinExistence type="predicted"/>
<dbReference type="RefSeq" id="WP_184927012.1">
    <property type="nucleotide sequence ID" value="NZ_JACHMO010000001.1"/>
</dbReference>
<evidence type="ECO:0000313" key="3">
    <source>
        <dbReference type="Proteomes" id="UP000552097"/>
    </source>
</evidence>
<evidence type="ECO:0000313" key="2">
    <source>
        <dbReference type="EMBL" id="MBB5807036.1"/>
    </source>
</evidence>
<accession>A0A7W9HRV1</accession>
<reference evidence="2 3" key="1">
    <citation type="submission" date="2020-08" db="EMBL/GenBank/DDBJ databases">
        <title>Sequencing the genomes of 1000 actinobacteria strains.</title>
        <authorList>
            <person name="Klenk H.-P."/>
        </authorList>
    </citation>
    <scope>NUCLEOTIDE SEQUENCE [LARGE SCALE GENOMIC DNA]</scope>
    <source>
        <strain evidence="2 3">DSM 45486</strain>
    </source>
</reference>
<organism evidence="2 3">
    <name type="scientific">Saccharothrix ecbatanensis</name>
    <dbReference type="NCBI Taxonomy" id="1105145"/>
    <lineage>
        <taxon>Bacteria</taxon>
        <taxon>Bacillati</taxon>
        <taxon>Actinomycetota</taxon>
        <taxon>Actinomycetes</taxon>
        <taxon>Pseudonocardiales</taxon>
        <taxon>Pseudonocardiaceae</taxon>
        <taxon>Saccharothrix</taxon>
    </lineage>
</organism>
<dbReference type="AlphaFoldDB" id="A0A7W9HRV1"/>
<evidence type="ECO:0000259" key="1">
    <source>
        <dbReference type="Pfam" id="PF13349"/>
    </source>
</evidence>
<dbReference type="InterPro" id="IPR025164">
    <property type="entry name" value="Toastrack_DUF4097"/>
</dbReference>
<sequence>MRTITHSTGPVQLALDVALGHVEVHLEEGRDVAEVTLSPMEFGDSTAARLIADTEVAETADRLAVRVPRPHGVNGGTTVIQSRGAVIQMFGDVVNVVGVTIVNGRVISGTGATVVQTGGGVRVVARLPLGSTLALDTRTAPVVVTGQVRSLRFRSLAGDLTANRVDNLDVETTSGDVSVARVGFAQVRSVSGDVEVGAARDVTLTTTSGDVDIAELAGTAQVRAVSGDVTVHAVEPSGVDARSVSGDITVSSGPGVLVASNTRTVSGRVRNRTERA</sequence>
<name>A0A7W9HRV1_9PSEU</name>
<comment type="caution">
    <text evidence="2">The sequence shown here is derived from an EMBL/GenBank/DDBJ whole genome shotgun (WGS) entry which is preliminary data.</text>
</comment>
<feature type="domain" description="DUF4097" evidence="1">
    <location>
        <begin position="147"/>
        <end position="252"/>
    </location>
</feature>
<keyword evidence="3" id="KW-1185">Reference proteome</keyword>
<protein>
    <recommendedName>
        <fullName evidence="1">DUF4097 domain-containing protein</fullName>
    </recommendedName>
</protein>